<dbReference type="CDD" id="cd00267">
    <property type="entry name" value="ABC_ATPase"/>
    <property type="match status" value="1"/>
</dbReference>
<dbReference type="InterPro" id="IPR027417">
    <property type="entry name" value="P-loop_NTPase"/>
</dbReference>
<dbReference type="Pfam" id="PF13304">
    <property type="entry name" value="AAA_21"/>
    <property type="match status" value="1"/>
</dbReference>
<gene>
    <name evidence="2" type="ORF">VXJ25_08920</name>
</gene>
<dbReference type="SUPFAM" id="SSF52540">
    <property type="entry name" value="P-loop containing nucleoside triphosphate hydrolases"/>
    <property type="match status" value="1"/>
</dbReference>
<comment type="caution">
    <text evidence="2">The sequence shown here is derived from an EMBL/GenBank/DDBJ whole genome shotgun (WGS) entry which is preliminary data.</text>
</comment>
<dbReference type="EMBL" id="JAZGJQ010000013">
    <property type="protein sequence ID" value="MEE6148099.1"/>
    <property type="molecule type" value="Genomic_DNA"/>
</dbReference>
<dbReference type="PANTHER" id="PTHR43581:SF2">
    <property type="entry name" value="EXCINUCLEASE ATPASE SUBUNIT"/>
    <property type="match status" value="1"/>
</dbReference>
<dbReference type="Proteomes" id="UP001332931">
    <property type="component" value="Unassembled WGS sequence"/>
</dbReference>
<protein>
    <submittedName>
        <fullName evidence="2">AAA family ATPase</fullName>
    </submittedName>
</protein>
<dbReference type="RefSeq" id="WP_330958866.1">
    <property type="nucleotide sequence ID" value="NZ_JAZGJQ010000013.1"/>
</dbReference>
<evidence type="ECO:0000313" key="3">
    <source>
        <dbReference type="Proteomes" id="UP001332931"/>
    </source>
</evidence>
<dbReference type="InterPro" id="IPR003959">
    <property type="entry name" value="ATPase_AAA_core"/>
</dbReference>
<dbReference type="SMART" id="SM00382">
    <property type="entry name" value="AAA"/>
    <property type="match status" value="1"/>
</dbReference>
<reference evidence="2 3" key="1">
    <citation type="submission" date="2024-01" db="EMBL/GenBank/DDBJ databases">
        <title>Description of Olsenella sp. nov., isolated from pig feces.</title>
        <authorList>
            <person name="Chang Y.-H."/>
        </authorList>
    </citation>
    <scope>NUCLEOTIDE SEQUENCE [LARGE SCALE GENOMIC DNA]</scope>
    <source>
        <strain evidence="2 3">YH-ols2223</strain>
    </source>
</reference>
<dbReference type="InterPro" id="IPR051396">
    <property type="entry name" value="Bact_Antivir_Def_Nuclease"/>
</dbReference>
<dbReference type="InterPro" id="IPR003593">
    <property type="entry name" value="AAA+_ATPase"/>
</dbReference>
<proteinExistence type="predicted"/>
<accession>A0ABU7RBX5</accession>
<organism evidence="2 3">
    <name type="scientific">Olsenella absiana</name>
    <dbReference type="NCBI Taxonomy" id="3115222"/>
    <lineage>
        <taxon>Bacteria</taxon>
        <taxon>Bacillati</taxon>
        <taxon>Actinomycetota</taxon>
        <taxon>Coriobacteriia</taxon>
        <taxon>Coriobacteriales</taxon>
        <taxon>Atopobiaceae</taxon>
        <taxon>Olsenella</taxon>
    </lineage>
</organism>
<keyword evidence="3" id="KW-1185">Reference proteome</keyword>
<feature type="domain" description="AAA+ ATPase" evidence="1">
    <location>
        <begin position="22"/>
        <end position="318"/>
    </location>
</feature>
<evidence type="ECO:0000259" key="1">
    <source>
        <dbReference type="SMART" id="SM00382"/>
    </source>
</evidence>
<sequence length="540" mass="60858">MKAVRLYIEDFRQFNDCEIVVGNKLTAIAGNNGTGKSTILGLLANSSELRGHKTYIGKAFRGEFAELFSGSPDYDPTGRKIRLDYREHGNNKSVVFRTAWQNKGTRFRVIPKRQLSDGKTTESKLESPVIYLGLSRLYPFGEVAEGALKRHTQHWDNDDDRDWFIDKYKGILSIRSTSIESVSSFDIAHSRKHGTGVQTGSYGPAANSAGQDNLGQILMAVLSFKKLKHELGDEWDGGLLLIDEVDATLHPAAQRRLIDLLLKESGKYGFQVIFTTHSTVVLEYLVDKTGHFAQSGPNDVEIAYLTDANRKLEVKRNPSWHTMTNDLFVRGPGGSAPRVGVFSEDAEARWLMRELIETLAPTLMPHVDFIEASFGCKTLIQLYEHDYPYMKDRIIVFDGDVTDDQFGKIPKHYLKEANNVVRLPGTVRPEQIIWDFLSSADESDPVWESLGRYDYTYRSITENGPLTSVYAQYSPDRNKYKEWLKDCEDDFSRAGVVKCWVAANPDPAWGFVEAFTIAYNSVARRTSADPVDTAKRPVNP</sequence>
<dbReference type="PANTHER" id="PTHR43581">
    <property type="entry name" value="ATP/GTP PHOSPHATASE"/>
    <property type="match status" value="1"/>
</dbReference>
<dbReference type="Gene3D" id="3.40.50.300">
    <property type="entry name" value="P-loop containing nucleotide triphosphate hydrolases"/>
    <property type="match status" value="2"/>
</dbReference>
<name>A0ABU7RBX5_9ACTN</name>
<evidence type="ECO:0000313" key="2">
    <source>
        <dbReference type="EMBL" id="MEE6148099.1"/>
    </source>
</evidence>